<dbReference type="PRINTS" id="PR00081">
    <property type="entry name" value="GDHRDH"/>
</dbReference>
<dbReference type="InterPro" id="IPR020904">
    <property type="entry name" value="Sc_DH/Rdtase_CS"/>
</dbReference>
<evidence type="ECO:0000313" key="3">
    <source>
        <dbReference type="EMBL" id="MXY95794.1"/>
    </source>
</evidence>
<gene>
    <name evidence="3" type="ORF">F4Y42_20335</name>
</gene>
<dbReference type="PRINTS" id="PR00080">
    <property type="entry name" value="SDRFAMILY"/>
</dbReference>
<evidence type="ECO:0000256" key="2">
    <source>
        <dbReference type="ARBA" id="ARBA00023002"/>
    </source>
</evidence>
<dbReference type="CDD" id="cd05233">
    <property type="entry name" value="SDR_c"/>
    <property type="match status" value="1"/>
</dbReference>
<dbReference type="InterPro" id="IPR002347">
    <property type="entry name" value="SDR_fam"/>
</dbReference>
<dbReference type="InterPro" id="IPR036291">
    <property type="entry name" value="NAD(P)-bd_dom_sf"/>
</dbReference>
<comment type="caution">
    <text evidence="3">The sequence shown here is derived from an EMBL/GenBank/DDBJ whole genome shotgun (WGS) entry which is preliminary data.</text>
</comment>
<dbReference type="NCBIfam" id="NF004818">
    <property type="entry name" value="PRK06172.1"/>
    <property type="match status" value="1"/>
</dbReference>
<dbReference type="Gene3D" id="3.40.50.720">
    <property type="entry name" value="NAD(P)-binding Rossmann-like Domain"/>
    <property type="match status" value="1"/>
</dbReference>
<accession>A0A6B0YXG8</accession>
<dbReference type="NCBIfam" id="NF005559">
    <property type="entry name" value="PRK07231.1"/>
    <property type="match status" value="1"/>
</dbReference>
<dbReference type="PANTHER" id="PTHR24321:SF11">
    <property type="entry name" value="BLR0893 PROTEIN"/>
    <property type="match status" value="1"/>
</dbReference>
<dbReference type="EMBL" id="VXRG01000171">
    <property type="protein sequence ID" value="MXY95794.1"/>
    <property type="molecule type" value="Genomic_DNA"/>
</dbReference>
<dbReference type="FunFam" id="3.40.50.720:FF:000084">
    <property type="entry name" value="Short-chain dehydrogenase reductase"/>
    <property type="match status" value="1"/>
</dbReference>
<keyword evidence="2" id="KW-0560">Oxidoreductase</keyword>
<name>A0A6B0YXG8_9CHLR</name>
<dbReference type="GO" id="GO:0016491">
    <property type="term" value="F:oxidoreductase activity"/>
    <property type="evidence" value="ECO:0007669"/>
    <property type="project" value="UniProtKB-KW"/>
</dbReference>
<comment type="similarity">
    <text evidence="1">Belongs to the short-chain dehydrogenases/reductases (SDR) family.</text>
</comment>
<organism evidence="3">
    <name type="scientific">Caldilineaceae bacterium SB0664_bin_27</name>
    <dbReference type="NCBI Taxonomy" id="2605260"/>
    <lineage>
        <taxon>Bacteria</taxon>
        <taxon>Bacillati</taxon>
        <taxon>Chloroflexota</taxon>
        <taxon>Caldilineae</taxon>
        <taxon>Caldilineales</taxon>
        <taxon>Caldilineaceae</taxon>
    </lineage>
</organism>
<evidence type="ECO:0000256" key="1">
    <source>
        <dbReference type="ARBA" id="ARBA00006484"/>
    </source>
</evidence>
<protein>
    <submittedName>
        <fullName evidence="3">SDR family oxidoreductase</fullName>
    </submittedName>
</protein>
<proteinExistence type="inferred from homology"/>
<sequence length="261" mass="27512">MEEASFVFREATLANKVTLVTGAGSGIGRASALAFAQARAKVVACDVDSKGGLETVRLIREAGGEALFVQADVSKSSEVEKMVRLTVAEYGRLDVAHNNAGVEPANASILDSSEEDWDRVIDINLKGVWLSMKHEIPAMLEQGGGSIVNTSSTVGHLGQSNMASYVASKHGVIGLTRAVALEFVDAGIRVNAVCPAVVATSMFERFTRGDAQVASTLISSLPMKRLIKPQEVANSVLWLSSDKAAYLNGHALVLDGGLSIQ</sequence>
<dbReference type="PANTHER" id="PTHR24321">
    <property type="entry name" value="DEHYDROGENASES, SHORT CHAIN"/>
    <property type="match status" value="1"/>
</dbReference>
<reference evidence="3" key="1">
    <citation type="submission" date="2019-09" db="EMBL/GenBank/DDBJ databases">
        <title>Characterisation of the sponge microbiome using genome-centric metagenomics.</title>
        <authorList>
            <person name="Engelberts J.P."/>
            <person name="Robbins S.J."/>
            <person name="De Goeij J.M."/>
            <person name="Aranda M."/>
            <person name="Bell S.C."/>
            <person name="Webster N.S."/>
        </authorList>
    </citation>
    <scope>NUCLEOTIDE SEQUENCE</scope>
    <source>
        <strain evidence="3">SB0664_bin_27</strain>
    </source>
</reference>
<dbReference type="AlphaFoldDB" id="A0A6B0YXG8"/>
<dbReference type="SUPFAM" id="SSF51735">
    <property type="entry name" value="NAD(P)-binding Rossmann-fold domains"/>
    <property type="match status" value="1"/>
</dbReference>
<dbReference type="Pfam" id="PF13561">
    <property type="entry name" value="adh_short_C2"/>
    <property type="match status" value="1"/>
</dbReference>
<dbReference type="PROSITE" id="PS00061">
    <property type="entry name" value="ADH_SHORT"/>
    <property type="match status" value="1"/>
</dbReference>